<dbReference type="PROSITE" id="PS00039">
    <property type="entry name" value="DEAD_ATP_HELICASE"/>
    <property type="match status" value="1"/>
</dbReference>
<dbReference type="InterPro" id="IPR014014">
    <property type="entry name" value="RNA_helicase_DEAD_Q_motif"/>
</dbReference>
<dbReference type="Pfam" id="PF00271">
    <property type="entry name" value="Helicase_C"/>
    <property type="match status" value="1"/>
</dbReference>
<keyword evidence="4 7" id="KW-0067">ATP-binding</keyword>
<keyword evidence="3 7" id="KW-0347">Helicase</keyword>
<organism evidence="11 12">
    <name type="scientific">Cytophaga hutchinsonii (strain ATCC 33406 / DSM 1761 / CIP 103989 / NBRC 15051 / NCIMB 9469 / D465)</name>
    <dbReference type="NCBI Taxonomy" id="269798"/>
    <lineage>
        <taxon>Bacteria</taxon>
        <taxon>Pseudomonadati</taxon>
        <taxon>Bacteroidota</taxon>
        <taxon>Cytophagia</taxon>
        <taxon>Cytophagales</taxon>
        <taxon>Cytophagaceae</taxon>
        <taxon>Cytophaga</taxon>
    </lineage>
</organism>
<dbReference type="PROSITE" id="PS51195">
    <property type="entry name" value="Q_MOTIF"/>
    <property type="match status" value="1"/>
</dbReference>
<dbReference type="Gene3D" id="3.30.70.330">
    <property type="match status" value="1"/>
</dbReference>
<dbReference type="InterPro" id="IPR012677">
    <property type="entry name" value="Nucleotide-bd_a/b_plait_sf"/>
</dbReference>
<dbReference type="SMART" id="SM00487">
    <property type="entry name" value="DEXDc"/>
    <property type="match status" value="1"/>
</dbReference>
<dbReference type="SUPFAM" id="SSF52540">
    <property type="entry name" value="P-loop containing nucleoside triphosphate hydrolases"/>
    <property type="match status" value="1"/>
</dbReference>
<proteinExistence type="inferred from homology"/>
<dbReference type="InterPro" id="IPR050079">
    <property type="entry name" value="DEAD_box_RNA_helicase"/>
</dbReference>
<feature type="short sequence motif" description="Q motif" evidence="6">
    <location>
        <begin position="1"/>
        <end position="29"/>
    </location>
</feature>
<dbReference type="PROSITE" id="PS51192">
    <property type="entry name" value="HELICASE_ATP_BIND_1"/>
    <property type="match status" value="1"/>
</dbReference>
<dbReference type="Pfam" id="PF00270">
    <property type="entry name" value="DEAD"/>
    <property type="match status" value="1"/>
</dbReference>
<evidence type="ECO:0000256" key="4">
    <source>
        <dbReference type="ARBA" id="ARBA00022840"/>
    </source>
</evidence>
<evidence type="ECO:0000256" key="7">
    <source>
        <dbReference type="RuleBase" id="RU000492"/>
    </source>
</evidence>
<dbReference type="PROSITE" id="PS51194">
    <property type="entry name" value="HELICASE_CTER"/>
    <property type="match status" value="1"/>
</dbReference>
<evidence type="ECO:0000259" key="10">
    <source>
        <dbReference type="PROSITE" id="PS51195"/>
    </source>
</evidence>
<sequence>MTFSDLGLNAALLQSLSENNISSPSEIQQKAIPVILNSTKNVVGVAQTGTGKTAAFGLPVLQQINPSLQQTQVLVLVPTRELGQQVAKDLFVFSRYIVRIHTEAVYGGKKIEEQIKKLETPKHILVATPGRLLDLIARKAVNLSNLKYLILDEADEMLNMGFLPDIDKIMKIAKPTARKLLFTSTLGSELKLIIREYLGTDIEEIRIKPQEYVNRNIEHQYLAYQYGYKLEYLKAFLLKHSNERGIIFCRTQAAAKLLGQQLAGFDIVVGSLYGDLNQYERTKVMHAFKDKRIEVLIATDIAARGIDVSDLNYVIHYHLPDNEAQYVNRSGRTARAGKKGKSIALLQSDELYHKDDFEDALRIRFEPIKLDITIDKKESCPVKMTINVGTRHEQTPESLKQFLMLQSGVKEEAIQNVLVYRAHATFDIDSKYQSQLINNIHQTKHFHQRVLIEETAK</sequence>
<evidence type="ECO:0000313" key="12">
    <source>
        <dbReference type="Proteomes" id="UP000001822"/>
    </source>
</evidence>
<dbReference type="InterPro" id="IPR001650">
    <property type="entry name" value="Helicase_C-like"/>
</dbReference>
<dbReference type="EMBL" id="CP000383">
    <property type="protein sequence ID" value="ABG60355.1"/>
    <property type="molecule type" value="Genomic_DNA"/>
</dbReference>
<evidence type="ECO:0000256" key="1">
    <source>
        <dbReference type="ARBA" id="ARBA00022741"/>
    </source>
</evidence>
<accession>A0A6N4SVA8</accession>
<evidence type="ECO:0000259" key="8">
    <source>
        <dbReference type="PROSITE" id="PS51192"/>
    </source>
</evidence>
<dbReference type="InterPro" id="IPR044742">
    <property type="entry name" value="DEAD/DEAH_RhlB"/>
</dbReference>
<dbReference type="PANTHER" id="PTHR47959:SF13">
    <property type="entry name" value="ATP-DEPENDENT RNA HELICASE RHLE"/>
    <property type="match status" value="1"/>
</dbReference>
<dbReference type="InterPro" id="IPR027417">
    <property type="entry name" value="P-loop_NTPase"/>
</dbReference>
<name>A0A6N4SVA8_CYTH3</name>
<dbReference type="CDD" id="cd00268">
    <property type="entry name" value="DEADc"/>
    <property type="match status" value="1"/>
</dbReference>
<comment type="similarity">
    <text evidence="5 7">Belongs to the DEAD box helicase family.</text>
</comment>
<evidence type="ECO:0000256" key="6">
    <source>
        <dbReference type="PROSITE-ProRule" id="PRU00552"/>
    </source>
</evidence>
<keyword evidence="2 7" id="KW-0378">Hydrolase</keyword>
<dbReference type="GO" id="GO:0003724">
    <property type="term" value="F:RNA helicase activity"/>
    <property type="evidence" value="ECO:0007669"/>
    <property type="project" value="InterPro"/>
</dbReference>
<evidence type="ECO:0000313" key="11">
    <source>
        <dbReference type="EMBL" id="ABG60355.1"/>
    </source>
</evidence>
<dbReference type="KEGG" id="chu:CHU_3115"/>
<evidence type="ECO:0000256" key="3">
    <source>
        <dbReference type="ARBA" id="ARBA00022806"/>
    </source>
</evidence>
<keyword evidence="12" id="KW-1185">Reference proteome</keyword>
<dbReference type="InterPro" id="IPR014001">
    <property type="entry name" value="Helicase_ATP-bd"/>
</dbReference>
<evidence type="ECO:0000256" key="2">
    <source>
        <dbReference type="ARBA" id="ARBA00022801"/>
    </source>
</evidence>
<dbReference type="OrthoDB" id="9785240at2"/>
<dbReference type="SMART" id="SM00490">
    <property type="entry name" value="HELICc"/>
    <property type="match status" value="1"/>
</dbReference>
<reference evidence="11 12" key="1">
    <citation type="journal article" date="2007" name="Appl. Environ. Microbiol.">
        <title>Genome sequence of the cellulolytic gliding bacterium Cytophaga hutchinsonii.</title>
        <authorList>
            <person name="Xie G."/>
            <person name="Bruce D.C."/>
            <person name="Challacombe J.F."/>
            <person name="Chertkov O."/>
            <person name="Detter J.C."/>
            <person name="Gilna P."/>
            <person name="Han C.S."/>
            <person name="Lucas S."/>
            <person name="Misra M."/>
            <person name="Myers G.L."/>
            <person name="Richardson P."/>
            <person name="Tapia R."/>
            <person name="Thayer N."/>
            <person name="Thompson L.S."/>
            <person name="Brettin T.S."/>
            <person name="Henrissat B."/>
            <person name="Wilson D.B."/>
            <person name="McBride M.J."/>
        </authorList>
    </citation>
    <scope>NUCLEOTIDE SEQUENCE [LARGE SCALE GENOMIC DNA]</scope>
    <source>
        <strain evidence="12">ATCC 33406 / DSM 1761 / CIP 103989 / NBRC 15051 / NCIMB 9469 / D465</strain>
    </source>
</reference>
<evidence type="ECO:0000259" key="9">
    <source>
        <dbReference type="PROSITE" id="PS51194"/>
    </source>
</evidence>
<feature type="domain" description="Helicase C-terminal" evidence="9">
    <location>
        <begin position="232"/>
        <end position="376"/>
    </location>
</feature>
<dbReference type="InterPro" id="IPR011545">
    <property type="entry name" value="DEAD/DEAH_box_helicase_dom"/>
</dbReference>
<gene>
    <name evidence="11" type="primary">deaD</name>
    <name evidence="11" type="ordered locus">CHU_3115</name>
</gene>
<dbReference type="Pfam" id="PF03880">
    <property type="entry name" value="DbpA"/>
    <property type="match status" value="1"/>
</dbReference>
<protein>
    <submittedName>
        <fullName evidence="11">Inducible ATP-independent RNA helicase</fullName>
    </submittedName>
</protein>
<dbReference type="InterPro" id="IPR005580">
    <property type="entry name" value="DbpA/CsdA_RNA-bd_dom"/>
</dbReference>
<feature type="domain" description="Helicase ATP-binding" evidence="8">
    <location>
        <begin position="33"/>
        <end position="204"/>
    </location>
</feature>
<dbReference type="Gene3D" id="3.40.50.300">
    <property type="entry name" value="P-loop containing nucleotide triphosphate hydrolases"/>
    <property type="match status" value="2"/>
</dbReference>
<dbReference type="GO" id="GO:0005829">
    <property type="term" value="C:cytosol"/>
    <property type="evidence" value="ECO:0007669"/>
    <property type="project" value="TreeGrafter"/>
</dbReference>
<dbReference type="InterPro" id="IPR000629">
    <property type="entry name" value="RNA-helicase_DEAD-box_CS"/>
</dbReference>
<evidence type="ECO:0000256" key="5">
    <source>
        <dbReference type="ARBA" id="ARBA00038437"/>
    </source>
</evidence>
<dbReference type="CDD" id="cd18787">
    <property type="entry name" value="SF2_C_DEAD"/>
    <property type="match status" value="1"/>
</dbReference>
<dbReference type="PANTHER" id="PTHR47959">
    <property type="entry name" value="ATP-DEPENDENT RNA HELICASE RHLE-RELATED"/>
    <property type="match status" value="1"/>
</dbReference>
<dbReference type="GO" id="GO:0016787">
    <property type="term" value="F:hydrolase activity"/>
    <property type="evidence" value="ECO:0007669"/>
    <property type="project" value="UniProtKB-KW"/>
</dbReference>
<dbReference type="RefSeq" id="WP_011586464.1">
    <property type="nucleotide sequence ID" value="NC_008255.1"/>
</dbReference>
<keyword evidence="1 7" id="KW-0547">Nucleotide-binding</keyword>
<dbReference type="GO" id="GO:0003676">
    <property type="term" value="F:nucleic acid binding"/>
    <property type="evidence" value="ECO:0007669"/>
    <property type="project" value="InterPro"/>
</dbReference>
<dbReference type="Proteomes" id="UP000001822">
    <property type="component" value="Chromosome"/>
</dbReference>
<dbReference type="AlphaFoldDB" id="A0A6N4SVA8"/>
<dbReference type="GO" id="GO:0005524">
    <property type="term" value="F:ATP binding"/>
    <property type="evidence" value="ECO:0007669"/>
    <property type="project" value="UniProtKB-KW"/>
</dbReference>
<feature type="domain" description="DEAD-box RNA helicase Q" evidence="10">
    <location>
        <begin position="1"/>
        <end position="29"/>
    </location>
</feature>